<comment type="caution">
    <text evidence="1">The sequence shown here is derived from an EMBL/GenBank/DDBJ whole genome shotgun (WGS) entry which is preliminary data.</text>
</comment>
<name>A0ACC0WVG8_9STRA</name>
<gene>
    <name evidence="1" type="ORF">PsorP6_001213</name>
</gene>
<dbReference type="EMBL" id="CM047580">
    <property type="protein sequence ID" value="KAI9922762.1"/>
    <property type="molecule type" value="Genomic_DNA"/>
</dbReference>
<accession>A0ACC0WVG8</accession>
<reference evidence="1 2" key="1">
    <citation type="journal article" date="2022" name="bioRxiv">
        <title>The genome of the oomycete Peronosclerospora sorghi, a cosmopolitan pathogen of maize and sorghum, is inflated with dispersed pseudogenes.</title>
        <authorList>
            <person name="Fletcher K."/>
            <person name="Martin F."/>
            <person name="Isakeit T."/>
            <person name="Cavanaugh K."/>
            <person name="Magill C."/>
            <person name="Michelmore R."/>
        </authorList>
    </citation>
    <scope>NUCLEOTIDE SEQUENCE [LARGE SCALE GENOMIC DNA]</scope>
    <source>
        <strain evidence="1">P6</strain>
    </source>
</reference>
<proteinExistence type="predicted"/>
<protein>
    <submittedName>
        <fullName evidence="1">Uncharacterized protein</fullName>
    </submittedName>
</protein>
<evidence type="ECO:0000313" key="2">
    <source>
        <dbReference type="Proteomes" id="UP001163321"/>
    </source>
</evidence>
<keyword evidence="2" id="KW-1185">Reference proteome</keyword>
<dbReference type="Proteomes" id="UP001163321">
    <property type="component" value="Chromosome 1"/>
</dbReference>
<organism evidence="1 2">
    <name type="scientific">Peronosclerospora sorghi</name>
    <dbReference type="NCBI Taxonomy" id="230839"/>
    <lineage>
        <taxon>Eukaryota</taxon>
        <taxon>Sar</taxon>
        <taxon>Stramenopiles</taxon>
        <taxon>Oomycota</taxon>
        <taxon>Peronosporomycetes</taxon>
        <taxon>Peronosporales</taxon>
        <taxon>Peronosporaceae</taxon>
        <taxon>Peronosclerospora</taxon>
    </lineage>
</organism>
<sequence length="85" mass="9416">MKPSREDLPVPTSYRQSAVFQRSARQNTFVSSHSTVSRSSIDWKGPYTDSITMSKEPRFGAFGLRVGLEPSTLQPEISNGVPSQL</sequence>
<evidence type="ECO:0000313" key="1">
    <source>
        <dbReference type="EMBL" id="KAI9922762.1"/>
    </source>
</evidence>